<dbReference type="InterPro" id="IPR012677">
    <property type="entry name" value="Nucleotide-bd_a/b_plait_sf"/>
</dbReference>
<name>A0A5N5DMH4_9PEZI</name>
<organism evidence="5 6">
    <name type="scientific">Lasiodiplodia theobromae</name>
    <dbReference type="NCBI Taxonomy" id="45133"/>
    <lineage>
        <taxon>Eukaryota</taxon>
        <taxon>Fungi</taxon>
        <taxon>Dikarya</taxon>
        <taxon>Ascomycota</taxon>
        <taxon>Pezizomycotina</taxon>
        <taxon>Dothideomycetes</taxon>
        <taxon>Dothideomycetes incertae sedis</taxon>
        <taxon>Botryosphaeriales</taxon>
        <taxon>Botryosphaeriaceae</taxon>
        <taxon>Lasiodiplodia</taxon>
    </lineage>
</organism>
<feature type="region of interest" description="Disordered" evidence="3">
    <location>
        <begin position="388"/>
        <end position="407"/>
    </location>
</feature>
<evidence type="ECO:0000256" key="3">
    <source>
        <dbReference type="SAM" id="MobiDB-lite"/>
    </source>
</evidence>
<feature type="compositionally biased region" description="Basic and acidic residues" evidence="3">
    <location>
        <begin position="367"/>
        <end position="376"/>
    </location>
</feature>
<dbReference type="InterPro" id="IPR045137">
    <property type="entry name" value="RBM26/27"/>
</dbReference>
<dbReference type="OrthoDB" id="443401at2759"/>
<dbReference type="Proteomes" id="UP000325902">
    <property type="component" value="Unassembled WGS sequence"/>
</dbReference>
<dbReference type="InterPro" id="IPR002483">
    <property type="entry name" value="PWI_dom"/>
</dbReference>
<feature type="compositionally biased region" description="Low complexity" evidence="3">
    <location>
        <begin position="164"/>
        <end position="177"/>
    </location>
</feature>
<feature type="compositionally biased region" description="Low complexity" evidence="3">
    <location>
        <begin position="673"/>
        <end position="684"/>
    </location>
</feature>
<feature type="compositionally biased region" description="Low complexity" evidence="3">
    <location>
        <begin position="521"/>
        <end position="539"/>
    </location>
</feature>
<feature type="region of interest" description="Disordered" evidence="3">
    <location>
        <begin position="357"/>
        <end position="380"/>
    </location>
</feature>
<sequence length="705" mass="77175">MLISDDDAVLLKKWIVKRLEDISDADSDVLADYVLALVRSEDSDEQVKVNCLENLEDFLRDHTGSFVDDVFNTIRTKSYLPEDASSAPQETQAESQPFNPPSGPANDQSRKRTWGDRAGSEQRDGPDSHYSRGTGGERAIKQMRRGNYQGGGGRGGRHGDMSIAGMPGAGQAAMPQMPNLPQGFPQVDPNNPMSAIMAMQALGFPPLPGMPQLPMGAPNNFGQKYDPKNASIDTDRRANGHSDRRHHDRSRGGRGRGRGDSGRRGGRAHFSQAGPNHDRSITTIVIENIPEEKFSEDAVREFFSEFGNIEEITMHGYKRLAMVKYDDYSSARKAYDSPKVIFDNRFVKVYWYKPDQHSDVNGSNGRRSTEGVKKEEEEMIDMEEIKRRQEEAQKAHEEKQQKLREAEAKKAELDAKIKAQAEERKKLLEKLAAKSANKKTEAPSSPTIKGGDADVKSDASSSIGANGSSESRTPGSQTEALRLKLAQLEAEAESMGLNPNDPGYGTSTSYRGRGGRGASRGRGSWAPRGRGGYDPSYRGGYRGRGGYGMPRGGAVKRLDFRPRRVVAKIGNGEEEWTPDRDEALRSHLFNNFEFDSIDTYPEGGKNAMVIAFKERYIAENFIAQSQEIPSIGRVQLSWAPNPPNANNQQLQQGVSSKPESVADGDSGEDVSMGEAGAGAVSSSAGVGGGAEEFDVADDEDRWMAA</sequence>
<feature type="compositionally biased region" description="Basic and acidic residues" evidence="3">
    <location>
        <begin position="233"/>
        <end position="242"/>
    </location>
</feature>
<dbReference type="PANTHER" id="PTHR14398">
    <property type="entry name" value="RNA RECOGNITION RRM/RNP DOMAIN"/>
    <property type="match status" value="1"/>
</dbReference>
<evidence type="ECO:0000256" key="1">
    <source>
        <dbReference type="ARBA" id="ARBA00022884"/>
    </source>
</evidence>
<comment type="caution">
    <text evidence="5">The sequence shown here is derived from an EMBL/GenBank/DDBJ whole genome shotgun (WGS) entry which is preliminary data.</text>
</comment>
<dbReference type="GO" id="GO:0003723">
    <property type="term" value="F:RNA binding"/>
    <property type="evidence" value="ECO:0007669"/>
    <property type="project" value="UniProtKB-UniRule"/>
</dbReference>
<evidence type="ECO:0000256" key="2">
    <source>
        <dbReference type="PROSITE-ProRule" id="PRU00176"/>
    </source>
</evidence>
<dbReference type="GO" id="GO:0005634">
    <property type="term" value="C:nucleus"/>
    <property type="evidence" value="ECO:0007669"/>
    <property type="project" value="TreeGrafter"/>
</dbReference>
<dbReference type="FunFam" id="3.30.70.330:FF:000647">
    <property type="entry name" value="CCCH zinc finger and RRM domain protein"/>
    <property type="match status" value="1"/>
</dbReference>
<evidence type="ECO:0000313" key="5">
    <source>
        <dbReference type="EMBL" id="KAB2578024.1"/>
    </source>
</evidence>
<dbReference type="AlphaFoldDB" id="A0A5N5DMH4"/>
<feature type="region of interest" description="Disordered" evidence="3">
    <location>
        <begin position="209"/>
        <end position="281"/>
    </location>
</feature>
<dbReference type="CDD" id="cd12257">
    <property type="entry name" value="RRM1_RBM26_like"/>
    <property type="match status" value="1"/>
</dbReference>
<dbReference type="PANTHER" id="PTHR14398:SF0">
    <property type="entry name" value="ZINC FINGER PROTEIN SWM"/>
    <property type="match status" value="1"/>
</dbReference>
<dbReference type="SMART" id="SM00360">
    <property type="entry name" value="RRM"/>
    <property type="match status" value="1"/>
</dbReference>
<keyword evidence="1 2" id="KW-0694">RNA-binding</keyword>
<dbReference type="Pfam" id="PF01480">
    <property type="entry name" value="PWI"/>
    <property type="match status" value="1"/>
</dbReference>
<dbReference type="Gene3D" id="1.20.1390.10">
    <property type="entry name" value="PWI domain"/>
    <property type="match status" value="1"/>
</dbReference>
<feature type="compositionally biased region" description="Low complexity" evidence="3">
    <location>
        <begin position="458"/>
        <end position="471"/>
    </location>
</feature>
<dbReference type="EMBL" id="VCHE01000014">
    <property type="protein sequence ID" value="KAB2578024.1"/>
    <property type="molecule type" value="Genomic_DNA"/>
</dbReference>
<keyword evidence="6" id="KW-1185">Reference proteome</keyword>
<dbReference type="InterPro" id="IPR035979">
    <property type="entry name" value="RBD_domain_sf"/>
</dbReference>
<dbReference type="PROSITE" id="PS50102">
    <property type="entry name" value="RRM"/>
    <property type="match status" value="1"/>
</dbReference>
<dbReference type="InterPro" id="IPR000504">
    <property type="entry name" value="RRM_dom"/>
</dbReference>
<dbReference type="Pfam" id="PF00076">
    <property type="entry name" value="RRM_1"/>
    <property type="match status" value="1"/>
</dbReference>
<dbReference type="FunFam" id="1.20.1390.10:FF:000007">
    <property type="entry name" value="CCCH zinc finger and RRM domain protein"/>
    <property type="match status" value="1"/>
</dbReference>
<dbReference type="Gene3D" id="3.30.70.330">
    <property type="match status" value="1"/>
</dbReference>
<feature type="region of interest" description="Disordered" evidence="3">
    <location>
        <begin position="81"/>
        <end position="192"/>
    </location>
</feature>
<feature type="compositionally biased region" description="Acidic residues" evidence="3">
    <location>
        <begin position="691"/>
        <end position="705"/>
    </location>
</feature>
<protein>
    <submittedName>
        <fullName evidence="5">Putative RNA-binding protein</fullName>
    </submittedName>
</protein>
<gene>
    <name evidence="5" type="primary">SPBC902.04</name>
    <name evidence="5" type="ORF">DBV05_g3406</name>
</gene>
<accession>A0A5N5DMH4</accession>
<evidence type="ECO:0000259" key="4">
    <source>
        <dbReference type="PROSITE" id="PS50102"/>
    </source>
</evidence>
<dbReference type="SUPFAM" id="SSF54928">
    <property type="entry name" value="RNA-binding domain, RBD"/>
    <property type="match status" value="1"/>
</dbReference>
<feature type="region of interest" description="Disordered" evidence="3">
    <location>
        <begin position="434"/>
        <end position="546"/>
    </location>
</feature>
<feature type="region of interest" description="Disordered" evidence="3">
    <location>
        <begin position="639"/>
        <end position="705"/>
    </location>
</feature>
<evidence type="ECO:0000313" key="6">
    <source>
        <dbReference type="Proteomes" id="UP000325902"/>
    </source>
</evidence>
<feature type="compositionally biased region" description="Basic and acidic residues" evidence="3">
    <location>
        <begin position="108"/>
        <end position="130"/>
    </location>
</feature>
<proteinExistence type="predicted"/>
<feature type="compositionally biased region" description="Basic residues" evidence="3">
    <location>
        <begin position="243"/>
        <end position="256"/>
    </location>
</feature>
<feature type="domain" description="RRM" evidence="4">
    <location>
        <begin position="282"/>
        <end position="354"/>
    </location>
</feature>
<feature type="compositionally biased region" description="Polar residues" evidence="3">
    <location>
        <begin position="86"/>
        <end position="97"/>
    </location>
</feature>
<reference evidence="5 6" key="1">
    <citation type="journal article" date="2019" name="Sci. Rep.">
        <title>A multi-omics analysis of the grapevine pathogen Lasiodiplodia theobromae reveals that temperature affects the expression of virulence- and pathogenicity-related genes.</title>
        <authorList>
            <person name="Felix C."/>
            <person name="Meneses R."/>
            <person name="Goncalves M.F.M."/>
            <person name="Tilleman L."/>
            <person name="Duarte A.S."/>
            <person name="Jorrin-Novo J.V."/>
            <person name="Van de Peer Y."/>
            <person name="Deforce D."/>
            <person name="Van Nieuwerburgh F."/>
            <person name="Esteves A.C."/>
            <person name="Alves A."/>
        </authorList>
    </citation>
    <scope>NUCLEOTIDE SEQUENCE [LARGE SCALE GENOMIC DNA]</scope>
    <source>
        <strain evidence="5 6">LA-SOL3</strain>
    </source>
</reference>